<evidence type="ECO:0000313" key="3">
    <source>
        <dbReference type="Proteomes" id="UP000215289"/>
    </source>
</evidence>
<dbReference type="EMBL" id="NIDN02000002">
    <property type="protein sequence ID" value="RLM01859.1"/>
    <property type="molecule type" value="Genomic_DNA"/>
</dbReference>
<feature type="region of interest" description="Disordered" evidence="1">
    <location>
        <begin position="164"/>
        <end position="183"/>
    </location>
</feature>
<dbReference type="PANTHER" id="PTHR37540">
    <property type="entry name" value="TRANSCRIPTION FACTOR (ACR-2), PUTATIVE-RELATED-RELATED"/>
    <property type="match status" value="1"/>
</dbReference>
<organism evidence="2 3">
    <name type="scientific">Aspergillus turcosus</name>
    <dbReference type="NCBI Taxonomy" id="1245748"/>
    <lineage>
        <taxon>Eukaryota</taxon>
        <taxon>Fungi</taxon>
        <taxon>Dikarya</taxon>
        <taxon>Ascomycota</taxon>
        <taxon>Pezizomycotina</taxon>
        <taxon>Eurotiomycetes</taxon>
        <taxon>Eurotiomycetidae</taxon>
        <taxon>Eurotiales</taxon>
        <taxon>Aspergillaceae</taxon>
        <taxon>Aspergillus</taxon>
        <taxon>Aspergillus subgen. Fumigati</taxon>
    </lineage>
</organism>
<accession>A0A229Z458</accession>
<feature type="region of interest" description="Disordered" evidence="1">
    <location>
        <begin position="87"/>
        <end position="141"/>
    </location>
</feature>
<comment type="caution">
    <text evidence="2">The sequence shown here is derived from an EMBL/GenBank/DDBJ whole genome shotgun (WGS) entry which is preliminary data.</text>
</comment>
<evidence type="ECO:0000313" key="2">
    <source>
        <dbReference type="EMBL" id="RLM01859.1"/>
    </source>
</evidence>
<feature type="region of interest" description="Disordered" evidence="1">
    <location>
        <begin position="271"/>
        <end position="296"/>
    </location>
</feature>
<proteinExistence type="predicted"/>
<dbReference type="Proteomes" id="UP000215289">
    <property type="component" value="Unassembled WGS sequence"/>
</dbReference>
<dbReference type="STRING" id="1245748.A0A229Z458"/>
<feature type="compositionally biased region" description="Low complexity" evidence="1">
    <location>
        <begin position="203"/>
        <end position="233"/>
    </location>
</feature>
<dbReference type="PANTHER" id="PTHR37540:SF5">
    <property type="entry name" value="TRANSCRIPTION FACTOR DOMAIN-CONTAINING PROTEIN"/>
    <property type="match status" value="1"/>
</dbReference>
<feature type="compositionally biased region" description="Low complexity" evidence="1">
    <location>
        <begin position="87"/>
        <end position="111"/>
    </location>
</feature>
<feature type="compositionally biased region" description="Basic and acidic residues" evidence="1">
    <location>
        <begin position="164"/>
        <end position="181"/>
    </location>
</feature>
<evidence type="ECO:0000256" key="1">
    <source>
        <dbReference type="SAM" id="MobiDB-lite"/>
    </source>
</evidence>
<dbReference type="InterPro" id="IPR021858">
    <property type="entry name" value="Fun_TF"/>
</dbReference>
<name>A0A229Z458_9EURO</name>
<feature type="region of interest" description="Disordered" evidence="1">
    <location>
        <begin position="192"/>
        <end position="255"/>
    </location>
</feature>
<keyword evidence="3" id="KW-1185">Reference proteome</keyword>
<protein>
    <submittedName>
        <fullName evidence="2">Uncharacterized protein</fullName>
    </submittedName>
</protein>
<reference evidence="2 3" key="1">
    <citation type="submission" date="2018-08" db="EMBL/GenBank/DDBJ databases">
        <title>Draft genome sequences of two Aspergillus turcosus clinical strains isolated from bronchoalveolar lavage fluid: one azole-susceptible and the other azole-resistant.</title>
        <authorList>
            <person name="Parent-Michaud M."/>
            <person name="Dufresne P.J."/>
            <person name="Fournier E."/>
            <person name="Martineau C."/>
            <person name="Moreira S."/>
            <person name="Perkins V."/>
            <person name="De Repentigny L."/>
            <person name="Dufresne S.F."/>
        </authorList>
    </citation>
    <scope>NUCLEOTIDE SEQUENCE [LARGE SCALE GENOMIC DNA]</scope>
    <source>
        <strain evidence="2">HMR AF 1038</strain>
    </source>
</reference>
<feature type="compositionally biased region" description="Polar residues" evidence="1">
    <location>
        <begin position="273"/>
        <end position="296"/>
    </location>
</feature>
<gene>
    <name evidence="2" type="ORF">CFD26_109133</name>
</gene>
<sequence>MDAKNSNIQPTACSSASGHEQVLPMLVKPAAWDSTATTTSSTTSGATIFNNYNHPHLHHQQQQPQLLHHHPAAVSSAVTTTVPAIAPSSSALSPNPGEAAAAASRSAVSDSNNRQDVGKSAVSKLRKPRKTTNASSGRSTLFWVHTDPQSVSEGTREETLKRIRSHVMSEHNRKKRLENTKRYKSKTWKHLAFQPVETTGPNSSSTAAVSATAPAELSQSASSSSTVELNSSSPTISSTQHHQHPEQEHDRDQPQIKEEEEHYELVVAERTSFPPSSTPAGNVNSYSGGTPSQTQTVGAVQSRFPRPWDDIGQGGKDPFNTLHTPLSERMYRHLQHFLCDLTRLAYPLQRRYGPRLQAHWAALVQHDPASLHACICVAASNAALEAGEFPLVDPHKAQTSPLVLDTFHHRGETIRLVNEGLSDPLKASSDELIAAVSILLTIEIASGNPDYLKIHLAGLRQMVAMRNSFADVPPDVRFQISWTDIRVACMAFTKPIFPFVRYARPSRLTIVPPSKDHARTASRLIQLIEIPGVFGDAMSKAIYDLTELLWYAEWIKGDPNSSQNFDDETEDYFNTEVLYVEYALHTDRYTATGEAKGDATIEGCVRLACLLFHNTTIWEFYPQMGPVFSKPIVGLRVALETTIPAGYFNQCRELLIWVLFVGACSSRLLAREHTFFMTELTTAVRNYGFRSWQELRELLLGYFYVDRCYLTPLRELWDEIHIDADASRLNLC</sequence>
<feature type="compositionally biased region" description="Basic and acidic residues" evidence="1">
    <location>
        <begin position="243"/>
        <end position="255"/>
    </location>
</feature>
<dbReference type="OrthoDB" id="4158087at2759"/>
<dbReference type="AlphaFoldDB" id="A0A229Z458"/>
<dbReference type="Pfam" id="PF11951">
    <property type="entry name" value="Fungal_trans_2"/>
    <property type="match status" value="1"/>
</dbReference>